<feature type="non-terminal residue" evidence="14">
    <location>
        <position position="1"/>
    </location>
</feature>
<keyword evidence="6" id="KW-0479">Metal-binding</keyword>
<keyword evidence="11 12" id="KW-0472">Membrane</keyword>
<evidence type="ECO:0000259" key="13">
    <source>
        <dbReference type="Pfam" id="PF00487"/>
    </source>
</evidence>
<evidence type="ECO:0000256" key="2">
    <source>
        <dbReference type="ARBA" id="ARBA00010823"/>
    </source>
</evidence>
<dbReference type="GO" id="GO:0006629">
    <property type="term" value="P:lipid metabolic process"/>
    <property type="evidence" value="ECO:0007669"/>
    <property type="project" value="InterPro"/>
</dbReference>
<gene>
    <name evidence="14" type="ORF">METZ01_LOCUS272611</name>
</gene>
<dbReference type="InterPro" id="IPR005804">
    <property type="entry name" value="FA_desaturase_dom"/>
</dbReference>
<organism evidence="14">
    <name type="scientific">marine metagenome</name>
    <dbReference type="NCBI Taxonomy" id="408172"/>
    <lineage>
        <taxon>unclassified sequences</taxon>
        <taxon>metagenomes</taxon>
        <taxon>ecological metagenomes</taxon>
    </lineage>
</organism>
<name>A0A382K9N4_9ZZZZ</name>
<keyword evidence="10" id="KW-0503">Monooxygenase</keyword>
<keyword evidence="4" id="KW-0997">Cell inner membrane</keyword>
<feature type="transmembrane region" description="Helical" evidence="12">
    <location>
        <begin position="39"/>
        <end position="64"/>
    </location>
</feature>
<dbReference type="Pfam" id="PF00487">
    <property type="entry name" value="FA_desaturase"/>
    <property type="match status" value="1"/>
</dbReference>
<dbReference type="InterPro" id="IPR033885">
    <property type="entry name" value="AlkB/XylM"/>
</dbReference>
<evidence type="ECO:0000256" key="12">
    <source>
        <dbReference type="SAM" id="Phobius"/>
    </source>
</evidence>
<keyword evidence="5 12" id="KW-0812">Transmembrane</keyword>
<evidence type="ECO:0000256" key="8">
    <source>
        <dbReference type="ARBA" id="ARBA00023002"/>
    </source>
</evidence>
<feature type="domain" description="Fatty acid desaturase" evidence="13">
    <location>
        <begin position="13"/>
        <end position="135"/>
    </location>
</feature>
<evidence type="ECO:0000256" key="10">
    <source>
        <dbReference type="ARBA" id="ARBA00023033"/>
    </source>
</evidence>
<evidence type="ECO:0000256" key="1">
    <source>
        <dbReference type="ARBA" id="ARBA00004429"/>
    </source>
</evidence>
<reference evidence="14" key="1">
    <citation type="submission" date="2018-05" db="EMBL/GenBank/DDBJ databases">
        <authorList>
            <person name="Lanie J.A."/>
            <person name="Ng W.-L."/>
            <person name="Kazmierczak K.M."/>
            <person name="Andrzejewski T.M."/>
            <person name="Davidsen T.M."/>
            <person name="Wayne K.J."/>
            <person name="Tettelin H."/>
            <person name="Glass J.I."/>
            <person name="Rusch D."/>
            <person name="Podicherti R."/>
            <person name="Tsui H.-C.T."/>
            <person name="Winkler M.E."/>
        </authorList>
    </citation>
    <scope>NUCLEOTIDE SEQUENCE</scope>
</reference>
<protein>
    <recommendedName>
        <fullName evidence="13">Fatty acid desaturase domain-containing protein</fullName>
    </recommendedName>
</protein>
<evidence type="ECO:0000256" key="11">
    <source>
        <dbReference type="ARBA" id="ARBA00023136"/>
    </source>
</evidence>
<dbReference type="GO" id="GO:0046872">
    <property type="term" value="F:metal ion binding"/>
    <property type="evidence" value="ECO:0007669"/>
    <property type="project" value="UniProtKB-KW"/>
</dbReference>
<evidence type="ECO:0000256" key="4">
    <source>
        <dbReference type="ARBA" id="ARBA00022519"/>
    </source>
</evidence>
<sequence length="179" mass="21040">SSIKEHRDAWKIELTRLKKRGHFTLGIHNKLIIGLLQSFLIGLLAFYFAGWNGVLMFLGIAIFAKLFLESVNYMEHYGLVREEGTPVALHHSWNTNKRVSSLLLYNLTRHSHHHEQGSLEFWKLSPKGEAPEMPYGYLSTLYLVVFFPWLYRKMMEPKLEFWIENYASKGEKELILQQQ</sequence>
<dbReference type="EMBL" id="UINC01078563">
    <property type="protein sequence ID" value="SVC19757.1"/>
    <property type="molecule type" value="Genomic_DNA"/>
</dbReference>
<dbReference type="PANTHER" id="PTHR38674:SF1">
    <property type="entry name" value="ALKANE 1-MONOOXYGENASE 1"/>
    <property type="match status" value="1"/>
</dbReference>
<keyword evidence="7 12" id="KW-1133">Transmembrane helix</keyword>
<feature type="transmembrane region" description="Helical" evidence="12">
    <location>
        <begin position="134"/>
        <end position="151"/>
    </location>
</feature>
<evidence type="ECO:0000256" key="7">
    <source>
        <dbReference type="ARBA" id="ARBA00022989"/>
    </source>
</evidence>
<keyword evidence="9" id="KW-0408">Iron</keyword>
<evidence type="ECO:0000313" key="14">
    <source>
        <dbReference type="EMBL" id="SVC19757.1"/>
    </source>
</evidence>
<dbReference type="GO" id="GO:0005886">
    <property type="term" value="C:plasma membrane"/>
    <property type="evidence" value="ECO:0007669"/>
    <property type="project" value="UniProtKB-SubCell"/>
</dbReference>
<evidence type="ECO:0000256" key="5">
    <source>
        <dbReference type="ARBA" id="ARBA00022692"/>
    </source>
</evidence>
<dbReference type="PANTHER" id="PTHR38674">
    <property type="entry name" value="ALKANE 1-MONOOXYGENASE 1"/>
    <property type="match status" value="1"/>
</dbReference>
<keyword evidence="8" id="KW-0560">Oxidoreductase</keyword>
<accession>A0A382K9N4</accession>
<keyword evidence="3" id="KW-1003">Cell membrane</keyword>
<comment type="similarity">
    <text evidence="2">Belongs to the fatty acid desaturase type 1 family. AlkB subfamily.</text>
</comment>
<evidence type="ECO:0000256" key="3">
    <source>
        <dbReference type="ARBA" id="ARBA00022475"/>
    </source>
</evidence>
<evidence type="ECO:0000256" key="6">
    <source>
        <dbReference type="ARBA" id="ARBA00022723"/>
    </source>
</evidence>
<evidence type="ECO:0000256" key="9">
    <source>
        <dbReference type="ARBA" id="ARBA00023004"/>
    </source>
</evidence>
<dbReference type="AlphaFoldDB" id="A0A382K9N4"/>
<dbReference type="GO" id="GO:0004497">
    <property type="term" value="F:monooxygenase activity"/>
    <property type="evidence" value="ECO:0007669"/>
    <property type="project" value="UniProtKB-KW"/>
</dbReference>
<comment type="subcellular location">
    <subcellularLocation>
        <location evidence="1">Cell inner membrane</location>
        <topology evidence="1">Multi-pass membrane protein</topology>
    </subcellularLocation>
</comment>
<proteinExistence type="inferred from homology"/>